<keyword evidence="2" id="KW-1185">Reference proteome</keyword>
<name>A0A367LHF9_9HYPO</name>
<dbReference type="EMBL" id="LKCN02000005">
    <property type="protein sequence ID" value="RCI13858.1"/>
    <property type="molecule type" value="Genomic_DNA"/>
</dbReference>
<accession>A0A367LHF9</accession>
<protein>
    <submittedName>
        <fullName evidence="1">Uncharacterized protein</fullName>
    </submittedName>
</protein>
<organism evidence="1 2">
    <name type="scientific">Ophiocordyceps polyrhachis-furcata BCC 54312</name>
    <dbReference type="NCBI Taxonomy" id="1330021"/>
    <lineage>
        <taxon>Eukaryota</taxon>
        <taxon>Fungi</taxon>
        <taxon>Dikarya</taxon>
        <taxon>Ascomycota</taxon>
        <taxon>Pezizomycotina</taxon>
        <taxon>Sordariomycetes</taxon>
        <taxon>Hypocreomycetidae</taxon>
        <taxon>Hypocreales</taxon>
        <taxon>Ophiocordycipitaceae</taxon>
        <taxon>Ophiocordyceps</taxon>
    </lineage>
</organism>
<gene>
    <name evidence="1" type="ORF">L249_8312</name>
</gene>
<evidence type="ECO:0000313" key="1">
    <source>
        <dbReference type="EMBL" id="RCI13858.1"/>
    </source>
</evidence>
<proteinExistence type="predicted"/>
<evidence type="ECO:0000313" key="2">
    <source>
        <dbReference type="Proteomes" id="UP000253664"/>
    </source>
</evidence>
<feature type="non-terminal residue" evidence="1">
    <location>
        <position position="148"/>
    </location>
</feature>
<dbReference type="AlphaFoldDB" id="A0A367LHF9"/>
<feature type="non-terminal residue" evidence="1">
    <location>
        <position position="1"/>
    </location>
</feature>
<reference evidence="1 2" key="1">
    <citation type="journal article" date="2015" name="BMC Genomics">
        <title>Insights from the genome of Ophiocordyceps polyrhachis-furcata to pathogenicity and host specificity in insect fungi.</title>
        <authorList>
            <person name="Wichadakul D."/>
            <person name="Kobmoo N."/>
            <person name="Ingsriswang S."/>
            <person name="Tangphatsornruang S."/>
            <person name="Chantasingh D."/>
            <person name="Luangsa-ard J.J."/>
            <person name="Eurwilaichitr L."/>
        </authorList>
    </citation>
    <scope>NUCLEOTIDE SEQUENCE [LARGE SCALE GENOMIC DNA]</scope>
    <source>
        <strain evidence="1 2">BCC 54312</strain>
    </source>
</reference>
<sequence length="148" mass="16355">TIYTATLGALVTVATWPEGVSICAARNIYKVFLLDEDKIIRARNTPANPNLDKSVTHIANVSKDNNPFDPNDFFYYYIPNPYLHPPEHSAYSGVGIISISFSHLLNTNTSPASNSSLIASFRLLRDSSSSSLLRDYLPDSSTLYLLLV</sequence>
<dbReference type="Proteomes" id="UP000253664">
    <property type="component" value="Unassembled WGS sequence"/>
</dbReference>
<comment type="caution">
    <text evidence="1">The sequence shown here is derived from an EMBL/GenBank/DDBJ whole genome shotgun (WGS) entry which is preliminary data.</text>
</comment>